<protein>
    <submittedName>
        <fullName evidence="1">Uncharacterized protein</fullName>
    </submittedName>
</protein>
<dbReference type="Proteomes" id="UP000779070">
    <property type="component" value="Unassembled WGS sequence"/>
</dbReference>
<name>A0ABS2ZY86_9VIBR</name>
<keyword evidence="2" id="KW-1185">Reference proteome</keyword>
<dbReference type="RefSeq" id="WP_206369326.1">
    <property type="nucleotide sequence ID" value="NZ_CAWPTM010000112.1"/>
</dbReference>
<reference evidence="1 2" key="1">
    <citation type="submission" date="2021-02" db="EMBL/GenBank/DDBJ databases">
        <title>Draft Genome Sequences of 5 Vibrio neptunius Strains Isolated From of Bivalve Hatcheries.</title>
        <authorList>
            <person name="Galvis F."/>
            <person name="Barja J.L."/>
            <person name="Lemos M.L."/>
            <person name="Balado M."/>
        </authorList>
    </citation>
    <scope>NUCLEOTIDE SEQUENCE [LARGE SCALE GENOMIC DNA]</scope>
    <source>
        <strain evidence="1 2">PP-145.98</strain>
    </source>
</reference>
<evidence type="ECO:0000313" key="1">
    <source>
        <dbReference type="EMBL" id="MBN3577225.1"/>
    </source>
</evidence>
<sequence length="183" mass="21207">MTSPQVYFLNENYNKLTDLLVPEHDLAQLFISQTELSTARPLPYRSLEVPSMYRKKLYDGDGLFVDEEIYQIIASSGARGLYIVPVQIRFSDDITFDYYRVDTRQEFDLIDLAQSTVDEDGDLEEVVLDTTPLTQQTETDFTLFRLNGLDAIQYMVSEGLRDKLVSFQDDIVLSTEQDYELLW</sequence>
<proteinExistence type="predicted"/>
<dbReference type="EMBL" id="JAFHLB010000005">
    <property type="protein sequence ID" value="MBN3577225.1"/>
    <property type="molecule type" value="Genomic_DNA"/>
</dbReference>
<evidence type="ECO:0000313" key="2">
    <source>
        <dbReference type="Proteomes" id="UP000779070"/>
    </source>
</evidence>
<organism evidence="1 2">
    <name type="scientific">Vibrio neptunius</name>
    <dbReference type="NCBI Taxonomy" id="170651"/>
    <lineage>
        <taxon>Bacteria</taxon>
        <taxon>Pseudomonadati</taxon>
        <taxon>Pseudomonadota</taxon>
        <taxon>Gammaproteobacteria</taxon>
        <taxon>Vibrionales</taxon>
        <taxon>Vibrionaceae</taxon>
        <taxon>Vibrio</taxon>
    </lineage>
</organism>
<gene>
    <name evidence="1" type="ORF">JYA62_06025</name>
</gene>
<accession>A0ABS2ZY86</accession>
<comment type="caution">
    <text evidence="1">The sequence shown here is derived from an EMBL/GenBank/DDBJ whole genome shotgun (WGS) entry which is preliminary data.</text>
</comment>